<dbReference type="Gene3D" id="3.20.20.190">
    <property type="entry name" value="Phosphatidylinositol (PI) phosphodiesterase"/>
    <property type="match status" value="1"/>
</dbReference>
<protein>
    <submittedName>
        <fullName evidence="2">Glycerophosphodiester phosphodiesterase family protein</fullName>
    </submittedName>
</protein>
<evidence type="ECO:0000313" key="2">
    <source>
        <dbReference type="EMBL" id="MDK4306122.1"/>
    </source>
</evidence>
<dbReference type="SUPFAM" id="SSF51695">
    <property type="entry name" value="PLC-like phosphodiesterases"/>
    <property type="match status" value="1"/>
</dbReference>
<dbReference type="EMBL" id="JASNVH010000001">
    <property type="protein sequence ID" value="MDK4306122.1"/>
    <property type="molecule type" value="Genomic_DNA"/>
</dbReference>
<dbReference type="PANTHER" id="PTHR46211">
    <property type="entry name" value="GLYCEROPHOSPHORYL DIESTER PHOSPHODIESTERASE"/>
    <property type="match status" value="1"/>
</dbReference>
<dbReference type="GO" id="GO:0006629">
    <property type="term" value="P:lipid metabolic process"/>
    <property type="evidence" value="ECO:0007669"/>
    <property type="project" value="InterPro"/>
</dbReference>
<evidence type="ECO:0000313" key="3">
    <source>
        <dbReference type="Proteomes" id="UP001224412"/>
    </source>
</evidence>
<accession>A0AAP4BNX5</accession>
<dbReference type="AlphaFoldDB" id="A0AAP4BNX5"/>
<dbReference type="RefSeq" id="WP_284588658.1">
    <property type="nucleotide sequence ID" value="NZ_JASNUC010000001.1"/>
</dbReference>
<dbReference type="GO" id="GO:0008081">
    <property type="term" value="F:phosphoric diester hydrolase activity"/>
    <property type="evidence" value="ECO:0007669"/>
    <property type="project" value="InterPro"/>
</dbReference>
<feature type="domain" description="GP-PDE" evidence="1">
    <location>
        <begin position="5"/>
        <end position="239"/>
    </location>
</feature>
<name>A0AAP4BNX5_9CORY</name>
<proteinExistence type="predicted"/>
<dbReference type="InterPro" id="IPR017946">
    <property type="entry name" value="PLC-like_Pdiesterase_TIM-brl"/>
</dbReference>
<organism evidence="2 3">
    <name type="scientific">Corynebacterium pseudodiphtheriticum</name>
    <dbReference type="NCBI Taxonomy" id="37637"/>
    <lineage>
        <taxon>Bacteria</taxon>
        <taxon>Bacillati</taxon>
        <taxon>Actinomycetota</taxon>
        <taxon>Actinomycetes</taxon>
        <taxon>Mycobacteriales</taxon>
        <taxon>Corynebacteriaceae</taxon>
        <taxon>Corynebacterium</taxon>
    </lineage>
</organism>
<evidence type="ECO:0000259" key="1">
    <source>
        <dbReference type="PROSITE" id="PS51704"/>
    </source>
</evidence>
<dbReference type="PROSITE" id="PS51704">
    <property type="entry name" value="GP_PDE"/>
    <property type="match status" value="1"/>
</dbReference>
<dbReference type="InterPro" id="IPR030395">
    <property type="entry name" value="GP_PDE_dom"/>
</dbReference>
<comment type="caution">
    <text evidence="2">The sequence shown here is derived from an EMBL/GenBank/DDBJ whole genome shotgun (WGS) entry which is preliminary data.</text>
</comment>
<gene>
    <name evidence="2" type="ORF">QPX42_00905</name>
</gene>
<dbReference type="PANTHER" id="PTHR46211:SF1">
    <property type="entry name" value="GLYCEROPHOSPHODIESTER PHOSPHODIESTERASE, CYTOPLASMIC"/>
    <property type="match status" value="1"/>
</dbReference>
<reference evidence="2" key="1">
    <citation type="submission" date="2023-05" db="EMBL/GenBank/DDBJ databases">
        <title>Metabolic capabilities are highly conserved among human nasal-associated Corynebacterium species in pangenomic analyses.</title>
        <authorList>
            <person name="Tran T.H."/>
            <person name="Roberts A.Q."/>
            <person name="Escapa I.F."/>
            <person name="Gao W."/>
            <person name="Conlan S."/>
            <person name="Kong H."/>
            <person name="Segre J.A."/>
            <person name="Kelly M.S."/>
            <person name="Lemon K.P."/>
        </authorList>
    </citation>
    <scope>NUCLEOTIDE SEQUENCE</scope>
    <source>
        <strain evidence="2">KPL2773</strain>
    </source>
</reference>
<sequence length="242" mass="27181">MLTGCHIVAHRGYSGKYPENSPEAFQQALQLPIHGLECDIRASRDGQAVVIHDPSVDRTSTGTGMVARMTWPELQRLNIGSEDAPQQLMLVDDLLRMLGDNPHHLYIETKPLVRQGAALEKALARALHRTGMVADPRVHIISFSHASLRRLASLVPQVDRIYLRRGWERRWNSRDLMLSRPHALGLSLEHGKANPAAIGVGDRRTYMWTVDDPDDMRWARDNGVNILATNWPELALEVVGDQ</sequence>
<dbReference type="Proteomes" id="UP001224412">
    <property type="component" value="Unassembled WGS sequence"/>
</dbReference>
<dbReference type="Pfam" id="PF03009">
    <property type="entry name" value="GDPD"/>
    <property type="match status" value="1"/>
</dbReference>